<reference evidence="2" key="1">
    <citation type="submission" date="2021-03" db="EMBL/GenBank/DDBJ databases">
        <title>Comparative genomics and phylogenomic investigation of the class Geoglossomycetes provide insights into ecological specialization and systematics.</title>
        <authorList>
            <person name="Melie T."/>
            <person name="Pirro S."/>
            <person name="Miller A.N."/>
            <person name="Quandt A."/>
        </authorList>
    </citation>
    <scope>NUCLEOTIDE SEQUENCE</scope>
    <source>
        <strain evidence="2">GBOQ0MN5Z8</strain>
    </source>
</reference>
<keyword evidence="3" id="KW-1185">Reference proteome</keyword>
<feature type="compositionally biased region" description="Polar residues" evidence="1">
    <location>
        <begin position="420"/>
        <end position="446"/>
    </location>
</feature>
<feature type="compositionally biased region" description="Low complexity" evidence="1">
    <location>
        <begin position="61"/>
        <end position="72"/>
    </location>
</feature>
<feature type="compositionally biased region" description="Polar residues" evidence="1">
    <location>
        <begin position="603"/>
        <end position="612"/>
    </location>
</feature>
<organism evidence="2 3">
    <name type="scientific">Glutinoglossum americanum</name>
    <dbReference type="NCBI Taxonomy" id="1670608"/>
    <lineage>
        <taxon>Eukaryota</taxon>
        <taxon>Fungi</taxon>
        <taxon>Dikarya</taxon>
        <taxon>Ascomycota</taxon>
        <taxon>Pezizomycotina</taxon>
        <taxon>Geoglossomycetes</taxon>
        <taxon>Geoglossales</taxon>
        <taxon>Geoglossaceae</taxon>
        <taxon>Glutinoglossum</taxon>
    </lineage>
</organism>
<feature type="region of interest" description="Disordered" evidence="1">
    <location>
        <begin position="340"/>
        <end position="571"/>
    </location>
</feature>
<proteinExistence type="predicted"/>
<evidence type="ECO:0000313" key="2">
    <source>
        <dbReference type="EMBL" id="KAH0539009.1"/>
    </source>
</evidence>
<feature type="compositionally biased region" description="Low complexity" evidence="1">
    <location>
        <begin position="405"/>
        <end position="414"/>
    </location>
</feature>
<feature type="compositionally biased region" description="Polar residues" evidence="1">
    <location>
        <begin position="562"/>
        <end position="571"/>
    </location>
</feature>
<feature type="compositionally biased region" description="Basic and acidic residues" evidence="1">
    <location>
        <begin position="133"/>
        <end position="144"/>
    </location>
</feature>
<evidence type="ECO:0000256" key="1">
    <source>
        <dbReference type="SAM" id="MobiDB-lite"/>
    </source>
</evidence>
<feature type="compositionally biased region" description="Polar residues" evidence="1">
    <location>
        <begin position="524"/>
        <end position="548"/>
    </location>
</feature>
<dbReference type="AlphaFoldDB" id="A0A9P8L3Y7"/>
<dbReference type="Proteomes" id="UP000698800">
    <property type="component" value="Unassembled WGS sequence"/>
</dbReference>
<feature type="compositionally biased region" description="Polar residues" evidence="1">
    <location>
        <begin position="30"/>
        <end position="42"/>
    </location>
</feature>
<accession>A0A9P8L3Y7</accession>
<feature type="compositionally biased region" description="Basic residues" evidence="1">
    <location>
        <begin position="379"/>
        <end position="389"/>
    </location>
</feature>
<feature type="compositionally biased region" description="Basic residues" evidence="1">
    <location>
        <begin position="345"/>
        <end position="354"/>
    </location>
</feature>
<feature type="compositionally biased region" description="Polar residues" evidence="1">
    <location>
        <begin position="147"/>
        <end position="157"/>
    </location>
</feature>
<comment type="caution">
    <text evidence="2">The sequence shown here is derived from an EMBL/GenBank/DDBJ whole genome shotgun (WGS) entry which is preliminary data.</text>
</comment>
<dbReference type="EMBL" id="JAGHQL010000090">
    <property type="protein sequence ID" value="KAH0539009.1"/>
    <property type="molecule type" value="Genomic_DNA"/>
</dbReference>
<feature type="compositionally biased region" description="Polar residues" evidence="1">
    <location>
        <begin position="656"/>
        <end position="667"/>
    </location>
</feature>
<feature type="compositionally biased region" description="Basic and acidic residues" evidence="1">
    <location>
        <begin position="158"/>
        <end position="170"/>
    </location>
</feature>
<name>A0A9P8L3Y7_9PEZI</name>
<feature type="compositionally biased region" description="Basic and acidic residues" evidence="1">
    <location>
        <begin position="44"/>
        <end position="60"/>
    </location>
</feature>
<feature type="compositionally biased region" description="Pro residues" evidence="1">
    <location>
        <begin position="123"/>
        <end position="132"/>
    </location>
</feature>
<feature type="compositionally biased region" description="Polar residues" evidence="1">
    <location>
        <begin position="106"/>
        <end position="122"/>
    </location>
</feature>
<feature type="compositionally biased region" description="Low complexity" evidence="1">
    <location>
        <begin position="176"/>
        <end position="194"/>
    </location>
</feature>
<feature type="compositionally biased region" description="Polar residues" evidence="1">
    <location>
        <begin position="487"/>
        <end position="510"/>
    </location>
</feature>
<dbReference type="OrthoDB" id="3870679at2759"/>
<evidence type="ECO:0000313" key="3">
    <source>
        <dbReference type="Proteomes" id="UP000698800"/>
    </source>
</evidence>
<feature type="region of interest" description="Disordered" evidence="1">
    <location>
        <begin position="603"/>
        <end position="728"/>
    </location>
</feature>
<protein>
    <submittedName>
        <fullName evidence="2">Uncharacterized protein</fullName>
    </submittedName>
</protein>
<gene>
    <name evidence="2" type="ORF">FGG08_004459</name>
</gene>
<sequence>MTVDDSPSTPALHERSLLKTHKTLPRRSQEQPPTYGVQSPVPSQEHRSYSSSHRISDPRLRSSSPLPDSILPTGAIALPPTPPKNPFDTSDGNVGLGLHVRKTRGTKFSQSSGASTPRNQRSPPTPDITPPREPLKPSVLDRPHSRVPSSRTESFSTAREHQPLSDEDIGRQPLYSASQTRNNSASASRSASTREFGLGLDLESVGEEPAQLGRNRKLPFPNFDGGWDDKEGSPGMDWDDELMKNVTVRKRTERSRDKAPQNVDRFGSGGDDAPGLQLAEGFSSKERIDRSQDEKDNSETGDFMEPMPWPTGRVDSPDADDRRLSNISMVVEAMVVDTPPQITRTLRHRGKNSHLRVSTPDRERPVSNPDGQYPLQGRRNSRSLGKPRRTVSDASASIKSDGKPQQEVIPVVVIPERRSSLSAPTNKPARTSSLTSASLQTRTLPNTEGAFDTTLPRRRRAFSDSIPPASKSDRGRGRDFNPVIPQRRSSLSAPTSRNVSRTTSLTSESIKSPAGPLEVGLADAQQQRRQIPHSYATNQDYQTPQHTDITGVLPPRGFVSPRYSQLSETSKSPEVIEATAVSIFPHNNESILVVQQNGRNASGGFSFQTSAAPETPPMKHQETLSVESPLRNPRKPPKPPAFQLIPPTPAEEHNRQLSNSTRPSTASGKLFSGPLSHVKRALSNRRHPENPLPPPAPAPKGVDGSTQTEGGSPGFRRPSLPSRRDSKLHPFWKPRGFWDDLEDGDDYGEYIEDDLRRRDSAPVSIDRGSNSGKRISFNLADNGHYISPRRSSDSLRARGKQKTRRLHRIPGLGLRIEYIGWQGIQDRIREAKERRENEAKEKQRSKLRGQIGTPKVIVQSVEV</sequence>
<feature type="region of interest" description="Disordered" evidence="1">
    <location>
        <begin position="1"/>
        <end position="321"/>
    </location>
</feature>
<feature type="compositionally biased region" description="Basic and acidic residues" evidence="1">
    <location>
        <begin position="283"/>
        <end position="298"/>
    </location>
</feature>